<feature type="region of interest" description="Disordered" evidence="5">
    <location>
        <begin position="73"/>
        <end position="221"/>
    </location>
</feature>
<evidence type="ECO:0000313" key="8">
    <source>
        <dbReference type="Proteomes" id="UP000298416"/>
    </source>
</evidence>
<reference evidence="7" key="2">
    <citation type="submission" date="2020-08" db="EMBL/GenBank/DDBJ databases">
        <title>Plant Genome Project.</title>
        <authorList>
            <person name="Zhang R.-G."/>
        </authorList>
    </citation>
    <scope>NUCLEOTIDE SEQUENCE</scope>
    <source>
        <strain evidence="7">Huo1</strain>
        <tissue evidence="7">Leaf</tissue>
    </source>
</reference>
<evidence type="ECO:0000256" key="2">
    <source>
        <dbReference type="ARBA" id="ARBA00022771"/>
    </source>
</evidence>
<feature type="compositionally biased region" description="Polar residues" evidence="5">
    <location>
        <begin position="602"/>
        <end position="616"/>
    </location>
</feature>
<feature type="compositionally biased region" description="Basic and acidic residues" evidence="5">
    <location>
        <begin position="294"/>
        <end position="343"/>
    </location>
</feature>
<keyword evidence="2 4" id="KW-0863">Zinc-finger</keyword>
<dbReference type="PROSITE" id="PS50103">
    <property type="entry name" value="ZF_C3H1"/>
    <property type="match status" value="2"/>
</dbReference>
<evidence type="ECO:0000256" key="1">
    <source>
        <dbReference type="ARBA" id="ARBA00022723"/>
    </source>
</evidence>
<comment type="caution">
    <text evidence="7">The sequence shown here is derived from an EMBL/GenBank/DDBJ whole genome shotgun (WGS) entry which is preliminary data.</text>
</comment>
<feature type="domain" description="C3H1-type" evidence="6">
    <location>
        <begin position="264"/>
        <end position="290"/>
    </location>
</feature>
<dbReference type="Pfam" id="PF14608">
    <property type="entry name" value="zf-CCCH_2"/>
    <property type="match status" value="1"/>
</dbReference>
<organism evidence="7">
    <name type="scientific">Salvia splendens</name>
    <name type="common">Scarlet sage</name>
    <dbReference type="NCBI Taxonomy" id="180675"/>
    <lineage>
        <taxon>Eukaryota</taxon>
        <taxon>Viridiplantae</taxon>
        <taxon>Streptophyta</taxon>
        <taxon>Embryophyta</taxon>
        <taxon>Tracheophyta</taxon>
        <taxon>Spermatophyta</taxon>
        <taxon>Magnoliopsida</taxon>
        <taxon>eudicotyledons</taxon>
        <taxon>Gunneridae</taxon>
        <taxon>Pentapetalae</taxon>
        <taxon>asterids</taxon>
        <taxon>lamiids</taxon>
        <taxon>Lamiales</taxon>
        <taxon>Lamiaceae</taxon>
        <taxon>Nepetoideae</taxon>
        <taxon>Mentheae</taxon>
        <taxon>Salviinae</taxon>
        <taxon>Salvia</taxon>
        <taxon>Salvia subgen. Calosphace</taxon>
        <taxon>core Calosphace</taxon>
    </lineage>
</organism>
<feature type="compositionally biased region" description="Basic and acidic residues" evidence="5">
    <location>
        <begin position="663"/>
        <end position="687"/>
    </location>
</feature>
<keyword evidence="8" id="KW-1185">Reference proteome</keyword>
<feature type="region of interest" description="Disordered" evidence="5">
    <location>
        <begin position="294"/>
        <end position="358"/>
    </location>
</feature>
<evidence type="ECO:0000313" key="7">
    <source>
        <dbReference type="EMBL" id="KAG6419757.1"/>
    </source>
</evidence>
<feature type="compositionally biased region" description="Basic and acidic residues" evidence="5">
    <location>
        <begin position="200"/>
        <end position="220"/>
    </location>
</feature>
<evidence type="ECO:0000256" key="3">
    <source>
        <dbReference type="ARBA" id="ARBA00022833"/>
    </source>
</evidence>
<protein>
    <recommendedName>
        <fullName evidence="6">C3H1-type domain-containing protein</fullName>
    </recommendedName>
</protein>
<feature type="region of interest" description="Disordered" evidence="5">
    <location>
        <begin position="590"/>
        <end position="721"/>
    </location>
</feature>
<dbReference type="PANTHER" id="PTHR36886">
    <property type="entry name" value="PROTEIN FRIGIDA-ESSENTIAL 1"/>
    <property type="match status" value="1"/>
</dbReference>
<dbReference type="GO" id="GO:0008270">
    <property type="term" value="F:zinc ion binding"/>
    <property type="evidence" value="ECO:0007669"/>
    <property type="project" value="UniProtKB-KW"/>
</dbReference>
<evidence type="ECO:0000259" key="6">
    <source>
        <dbReference type="PROSITE" id="PS50103"/>
    </source>
</evidence>
<keyword evidence="1 4" id="KW-0479">Metal-binding</keyword>
<feature type="zinc finger region" description="C3H1-type" evidence="4">
    <location>
        <begin position="264"/>
        <end position="290"/>
    </location>
</feature>
<feature type="region of interest" description="Disordered" evidence="5">
    <location>
        <begin position="1"/>
        <end position="52"/>
    </location>
</feature>
<dbReference type="Proteomes" id="UP000298416">
    <property type="component" value="Unassembled WGS sequence"/>
</dbReference>
<dbReference type="AlphaFoldDB" id="A0A8X8ZWL0"/>
<dbReference type="Pfam" id="PF18044">
    <property type="entry name" value="zf-CCCH_4"/>
    <property type="match status" value="1"/>
</dbReference>
<feature type="zinc finger region" description="C3H1-type" evidence="4">
    <location>
        <begin position="223"/>
        <end position="250"/>
    </location>
</feature>
<dbReference type="EMBL" id="PNBA02000006">
    <property type="protein sequence ID" value="KAG6419757.1"/>
    <property type="molecule type" value="Genomic_DNA"/>
</dbReference>
<evidence type="ECO:0000256" key="5">
    <source>
        <dbReference type="SAM" id="MobiDB-lite"/>
    </source>
</evidence>
<dbReference type="InterPro" id="IPR000571">
    <property type="entry name" value="Znf_CCCH"/>
</dbReference>
<dbReference type="PANTHER" id="PTHR36886:SF8">
    <property type="entry name" value="ZINC FINGER CCCH DOMAIN-CONTAINING PROTEIN 38"/>
    <property type="match status" value="1"/>
</dbReference>
<feature type="compositionally biased region" description="Basic and acidic residues" evidence="5">
    <location>
        <begin position="179"/>
        <end position="191"/>
    </location>
</feature>
<dbReference type="InterPro" id="IPR036855">
    <property type="entry name" value="Znf_CCCH_sf"/>
</dbReference>
<dbReference type="InterPro" id="IPR041367">
    <property type="entry name" value="Znf-CCCH_4"/>
</dbReference>
<accession>A0A8X8ZWL0</accession>
<reference evidence="7" key="1">
    <citation type="submission" date="2018-01" db="EMBL/GenBank/DDBJ databases">
        <authorList>
            <person name="Mao J.F."/>
        </authorList>
    </citation>
    <scope>NUCLEOTIDE SEQUENCE</scope>
    <source>
        <strain evidence="7">Huo1</strain>
        <tissue evidence="7">Leaf</tissue>
    </source>
</reference>
<name>A0A8X8ZWL0_SALSN</name>
<dbReference type="SUPFAM" id="SSF90229">
    <property type="entry name" value="CCCH zinc finger"/>
    <property type="match status" value="1"/>
</dbReference>
<dbReference type="SMART" id="SM00356">
    <property type="entry name" value="ZnF_C3H1"/>
    <property type="match status" value="2"/>
</dbReference>
<feature type="compositionally biased region" description="Basic and acidic residues" evidence="5">
    <location>
        <begin position="102"/>
        <end position="114"/>
    </location>
</feature>
<feature type="compositionally biased region" description="Basic and acidic residues" evidence="5">
    <location>
        <begin position="701"/>
        <end position="721"/>
    </location>
</feature>
<dbReference type="InterPro" id="IPR052650">
    <property type="entry name" value="Zinc_finger_CCCH"/>
</dbReference>
<keyword evidence="3 4" id="KW-0862">Zinc</keyword>
<gene>
    <name evidence="7" type="ORF">SASPL_116269</name>
</gene>
<evidence type="ECO:0000256" key="4">
    <source>
        <dbReference type="PROSITE-ProRule" id="PRU00723"/>
    </source>
</evidence>
<sequence length="920" mass="101921">MGERRKRKSLWSEEAVTKPFTYPSHDSEHNHEFPASGSHGVPKFRYHSGHPSMESIHEDPVAWMNDSYPKGRESAYEEKGIGGENSYYQDMSPEFKYNQYPEDDRSHSRSEARGWTRSRSPLGDYKHQASGWSDRRILPEMATEGDFASGRGRRDGFSKHFHPKNTSHRDGGLGGGDTSESRRNRADHGNESKQSYSRGPRIELRGDVSDPYHGEDEQFQHKSRSAVPCRNFVKGRCRWGDACKFSHHDETSVEGTKLSSSTYRNRNPPCKYFLAGNCDRDNCKFSHEDPNFNRLEGRLGKVNSDRSSRENDRGSRDNDRGSRDNDRHSHDKVNKRDGPRWEPWDDVGGISDDIGRNSSAVTVTDSTLDNRMSHGLGNENINWGIPQHTNISAPSYDGDVGTTESVIEENIMAKQDVLAFHDLQLQNLDGTNKLQVEQMFPSNAWQQNVPPVLHIQHQNLGVVENNVVSSFHSDIINEVKDSRNATVPAFISAQNSHQNGESVLPAGYSSIPKEAVCKEMPALNGAEMHQVANLNLSQKLQNAIQMAGMTETSTLLPFPNLTSEQSAQYANTLLSAALQHVAPVLNQKFENQHSTKPPVEEVSNSTGMVLSTSNASGHVPLDGTANLQLNPVTVSHDPISSVENGRNSNEHEGNQVPSANNSEIDHPGRPHKPQETARENPECDEVKVGTGEQSKGVQDGKQSETLDSHGKVDESTANKDDKGMRLFKNSLVEFVKDKLKPKWKEGRMSRDVHKTIVKKVVDKITSSIQTDHVPKTQEKVEQYLSFSEPKITKLVQPIATYHNDNIKTTIDYIDTTTMLMVPAVGGPRSRTGTDELDSTGKCSLSQLESTGWHGMPGKFSPGMGSPGIKLPSPNLGMGSPGIKLPSPTSGMSSVSAIEMKVKHVVANNSVTEVEDIFLLT</sequence>
<dbReference type="Gene3D" id="4.10.1000.10">
    <property type="entry name" value="Zinc finger, CCCH-type"/>
    <property type="match status" value="1"/>
</dbReference>
<proteinExistence type="predicted"/>
<feature type="domain" description="C3H1-type" evidence="6">
    <location>
        <begin position="223"/>
        <end position="250"/>
    </location>
</feature>